<evidence type="ECO:0000313" key="2">
    <source>
        <dbReference type="Proteomes" id="UP000176260"/>
    </source>
</evidence>
<dbReference type="AlphaFoldDB" id="A0A1G1XT39"/>
<dbReference type="EMBL" id="MHIA01000013">
    <property type="protein sequence ID" value="OGY42477.1"/>
    <property type="molecule type" value="Genomic_DNA"/>
</dbReference>
<protein>
    <submittedName>
        <fullName evidence="1">Uncharacterized protein</fullName>
    </submittedName>
</protein>
<gene>
    <name evidence="1" type="ORF">A2Y67_00385</name>
</gene>
<sequence>MKDHFSAERIAEMKALFPEKYQALLIRAIFFRSHGSSFEVAFKTYEDYNQFHLIFDRADFPEEKFPEGLSVGIWAKCPNCSKLNAASADLDLVALNAVRIKEMAEKGGEIINVCLCCLIDLVGPKNMLAHCEETAREADALKERAGQILGKPFAQELKDTEKQH</sequence>
<reference evidence="1 2" key="1">
    <citation type="journal article" date="2016" name="Nat. Commun.">
        <title>Thousands of microbial genomes shed light on interconnected biogeochemical processes in an aquifer system.</title>
        <authorList>
            <person name="Anantharaman K."/>
            <person name="Brown C.T."/>
            <person name="Hug L.A."/>
            <person name="Sharon I."/>
            <person name="Castelle C.J."/>
            <person name="Probst A.J."/>
            <person name="Thomas B.C."/>
            <person name="Singh A."/>
            <person name="Wilkins M.J."/>
            <person name="Karaoz U."/>
            <person name="Brodie E.L."/>
            <person name="Williams K.H."/>
            <person name="Hubbard S.S."/>
            <person name="Banfield J.F."/>
        </authorList>
    </citation>
    <scope>NUCLEOTIDE SEQUENCE [LARGE SCALE GENOMIC DNA]</scope>
</reference>
<evidence type="ECO:0000313" key="1">
    <source>
        <dbReference type="EMBL" id="OGY42477.1"/>
    </source>
</evidence>
<comment type="caution">
    <text evidence="1">The sequence shown here is derived from an EMBL/GenBank/DDBJ whole genome shotgun (WGS) entry which is preliminary data.</text>
</comment>
<accession>A0A1G1XT39</accession>
<name>A0A1G1XT39_9BACT</name>
<organism evidence="1 2">
    <name type="scientific">Candidatus Buchananbacteria bacterium RBG_13_39_9</name>
    <dbReference type="NCBI Taxonomy" id="1797531"/>
    <lineage>
        <taxon>Bacteria</taxon>
        <taxon>Candidatus Buchananiibacteriota</taxon>
    </lineage>
</organism>
<proteinExistence type="predicted"/>
<dbReference type="Proteomes" id="UP000176260">
    <property type="component" value="Unassembled WGS sequence"/>
</dbReference>